<sequence length="163" mass="19176">MKKIYLTLGSKTILAKIKANQPTRPLYLLKPRDTQAKDYQLMEITTKTSVFQAPVAFDIRYESTNSAIYNLNHFMFFNFNLDEDDTYWKQIQNFVENTASPDHTSFLGIQAGSRKQYLLYTSWQDQNAFEQWELQPGFKAISDLQKRSSSEWSYYETSYTLDN</sequence>
<protein>
    <recommendedName>
        <fullName evidence="3">ABM domain-containing protein</fullName>
    </recommendedName>
</protein>
<dbReference type="EMBL" id="AZGA01000084">
    <property type="protein sequence ID" value="KRM31106.1"/>
    <property type="molecule type" value="Genomic_DNA"/>
</dbReference>
<dbReference type="eggNOG" id="COG2329">
    <property type="taxonomic scope" value="Bacteria"/>
</dbReference>
<dbReference type="AlphaFoldDB" id="X0PE40"/>
<evidence type="ECO:0008006" key="3">
    <source>
        <dbReference type="Google" id="ProtNLM"/>
    </source>
</evidence>
<dbReference type="OrthoDB" id="2157140at2"/>
<organism evidence="1 2">
    <name type="scientific">Agrilactobacillus composti DSM 18527 = JCM 14202</name>
    <dbReference type="NCBI Taxonomy" id="1423734"/>
    <lineage>
        <taxon>Bacteria</taxon>
        <taxon>Bacillati</taxon>
        <taxon>Bacillota</taxon>
        <taxon>Bacilli</taxon>
        <taxon>Lactobacillales</taxon>
        <taxon>Lactobacillaceae</taxon>
        <taxon>Agrilactobacillus</taxon>
    </lineage>
</organism>
<evidence type="ECO:0000313" key="2">
    <source>
        <dbReference type="Proteomes" id="UP000051236"/>
    </source>
</evidence>
<name>X0PE40_9LACO</name>
<dbReference type="Gene3D" id="3.30.70.100">
    <property type="match status" value="1"/>
</dbReference>
<keyword evidence="2" id="KW-1185">Reference proteome</keyword>
<dbReference type="RefSeq" id="WP_035452147.1">
    <property type="nucleotide sequence ID" value="NZ_AZGA01000084.1"/>
</dbReference>
<reference evidence="1 2" key="1">
    <citation type="journal article" date="2015" name="Genome Announc.">
        <title>Expanding the biotechnology potential of lactobacilli through comparative genomics of 213 strains and associated genera.</title>
        <authorList>
            <person name="Sun Z."/>
            <person name="Harris H.M."/>
            <person name="McCann A."/>
            <person name="Guo C."/>
            <person name="Argimon S."/>
            <person name="Zhang W."/>
            <person name="Yang X."/>
            <person name="Jeffery I.B."/>
            <person name="Cooney J.C."/>
            <person name="Kagawa T.F."/>
            <person name="Liu W."/>
            <person name="Song Y."/>
            <person name="Salvetti E."/>
            <person name="Wrobel A."/>
            <person name="Rasinkangas P."/>
            <person name="Parkhill J."/>
            <person name="Rea M.C."/>
            <person name="O'Sullivan O."/>
            <person name="Ritari J."/>
            <person name="Douillard F.P."/>
            <person name="Paul Ross R."/>
            <person name="Yang R."/>
            <person name="Briner A.E."/>
            <person name="Felis G.E."/>
            <person name="de Vos W.M."/>
            <person name="Barrangou R."/>
            <person name="Klaenhammer T.R."/>
            <person name="Caufield P.W."/>
            <person name="Cui Y."/>
            <person name="Zhang H."/>
            <person name="O'Toole P.W."/>
        </authorList>
    </citation>
    <scope>NUCLEOTIDE SEQUENCE [LARGE SCALE GENOMIC DNA]</scope>
    <source>
        <strain evidence="1 2">DSM 18527</strain>
    </source>
</reference>
<dbReference type="PATRIC" id="fig|1423734.3.peg.1122"/>
<evidence type="ECO:0000313" key="1">
    <source>
        <dbReference type="EMBL" id="KRM31106.1"/>
    </source>
</evidence>
<accession>X0PE40</accession>
<dbReference type="Proteomes" id="UP000051236">
    <property type="component" value="Unassembled WGS sequence"/>
</dbReference>
<proteinExistence type="predicted"/>
<dbReference type="STRING" id="1423734.FC83_GL001109"/>
<comment type="caution">
    <text evidence="1">The sequence shown here is derived from an EMBL/GenBank/DDBJ whole genome shotgun (WGS) entry which is preliminary data.</text>
</comment>
<gene>
    <name evidence="1" type="ORF">FC83_GL001109</name>
</gene>